<name>T1CFJ2_9ZZZZ</name>
<proteinExistence type="predicted"/>
<evidence type="ECO:0000313" key="1">
    <source>
        <dbReference type="EMBL" id="EQD64899.1"/>
    </source>
</evidence>
<organism evidence="1">
    <name type="scientific">mine drainage metagenome</name>
    <dbReference type="NCBI Taxonomy" id="410659"/>
    <lineage>
        <taxon>unclassified sequences</taxon>
        <taxon>metagenomes</taxon>
        <taxon>ecological metagenomes</taxon>
    </lineage>
</organism>
<sequence>MEVTTMNKRVLIPLSLAGVMLVSATAFAVTDAELQACFKAHSQLMEKPALRNLYTCWRVHGYLMKRHQ</sequence>
<accession>T1CFJ2</accession>
<dbReference type="AlphaFoldDB" id="T1CFJ2"/>
<reference evidence="1" key="1">
    <citation type="submission" date="2013-08" db="EMBL/GenBank/DDBJ databases">
        <authorList>
            <person name="Mendez C."/>
            <person name="Richter M."/>
            <person name="Ferrer M."/>
            <person name="Sanchez J."/>
        </authorList>
    </citation>
    <scope>NUCLEOTIDE SEQUENCE</scope>
</reference>
<comment type="caution">
    <text evidence="1">The sequence shown here is derived from an EMBL/GenBank/DDBJ whole genome shotgun (WGS) entry which is preliminary data.</text>
</comment>
<protein>
    <submittedName>
        <fullName evidence="1">Uncharacterized protein</fullName>
    </submittedName>
</protein>
<reference evidence="1" key="2">
    <citation type="journal article" date="2014" name="ISME J.">
        <title>Microbial stratification in low pH oxic and suboxic macroscopic growths along an acid mine drainage.</title>
        <authorList>
            <person name="Mendez-Garcia C."/>
            <person name="Mesa V."/>
            <person name="Sprenger R.R."/>
            <person name="Richter M."/>
            <person name="Diez M.S."/>
            <person name="Solano J."/>
            <person name="Bargiela R."/>
            <person name="Golyshina O.V."/>
            <person name="Manteca A."/>
            <person name="Ramos J.L."/>
            <person name="Gallego J.R."/>
            <person name="Llorente I."/>
            <person name="Martins Dos Santos V.A."/>
            <person name="Jensen O.N."/>
            <person name="Pelaez A.I."/>
            <person name="Sanchez J."/>
            <person name="Ferrer M."/>
        </authorList>
    </citation>
    <scope>NUCLEOTIDE SEQUENCE</scope>
</reference>
<dbReference type="EMBL" id="AUZX01006180">
    <property type="protein sequence ID" value="EQD64899.1"/>
    <property type="molecule type" value="Genomic_DNA"/>
</dbReference>
<gene>
    <name evidence="1" type="ORF">B1A_08667</name>
</gene>